<feature type="transmembrane region" description="Helical" evidence="1">
    <location>
        <begin position="12"/>
        <end position="32"/>
    </location>
</feature>
<evidence type="ECO:0008006" key="4">
    <source>
        <dbReference type="Google" id="ProtNLM"/>
    </source>
</evidence>
<keyword evidence="1" id="KW-0472">Membrane</keyword>
<gene>
    <name evidence="2" type="ORF">PZA18_12535</name>
</gene>
<dbReference type="RefSeq" id="WP_284101185.1">
    <property type="nucleotide sequence ID" value="NZ_JARRAF010000013.1"/>
</dbReference>
<keyword evidence="3" id="KW-1185">Reference proteome</keyword>
<evidence type="ECO:0000313" key="3">
    <source>
        <dbReference type="Proteomes" id="UP001172778"/>
    </source>
</evidence>
<keyword evidence="1" id="KW-1133">Transmembrane helix</keyword>
<name>A0ABT7DXT8_9NEIS</name>
<sequence>MRNKLTINQNGFVLFVVLVAMVVMMLVGIMALRATSFSSEISGNATLQKANVRAADAGIEIARQWLKLSSINKNLNSDILSGGGYYATWAAGAFKPSEYNWDSGNAYVLKSTDINDMSLRESDSGGERFRIRYVIHRMCKNSAPPTADHCMLPSESTGGWGSGASKGDRIDRAIGPFYRVTIRVDGPRNSTSYVQAVLQ</sequence>
<accession>A0ABT7DXT8</accession>
<evidence type="ECO:0000313" key="2">
    <source>
        <dbReference type="EMBL" id="MDK2124873.1"/>
    </source>
</evidence>
<proteinExistence type="predicted"/>
<reference evidence="2" key="1">
    <citation type="submission" date="2023-03" db="EMBL/GenBank/DDBJ databases">
        <title>Chitinimonas shenzhenensis gen. nov., sp. nov., a novel member of family Burkholderiaceae isolated from activated sludge collected in Shen Zhen, China.</title>
        <authorList>
            <person name="Wang X."/>
        </authorList>
    </citation>
    <scope>NUCLEOTIDE SEQUENCE</scope>
    <source>
        <strain evidence="2">DQS-5</strain>
    </source>
</reference>
<dbReference type="EMBL" id="JARRAF010000013">
    <property type="protein sequence ID" value="MDK2124873.1"/>
    <property type="molecule type" value="Genomic_DNA"/>
</dbReference>
<comment type="caution">
    <text evidence="2">The sequence shown here is derived from an EMBL/GenBank/DDBJ whole genome shotgun (WGS) entry which is preliminary data.</text>
</comment>
<protein>
    <recommendedName>
        <fullName evidence="4">Type IV pilus assembly protein PilX</fullName>
    </recommendedName>
</protein>
<organism evidence="2 3">
    <name type="scientific">Parachitinimonas caeni</name>
    <dbReference type="NCBI Taxonomy" id="3031301"/>
    <lineage>
        <taxon>Bacteria</taxon>
        <taxon>Pseudomonadati</taxon>
        <taxon>Pseudomonadota</taxon>
        <taxon>Betaproteobacteria</taxon>
        <taxon>Neisseriales</taxon>
        <taxon>Chitinibacteraceae</taxon>
        <taxon>Parachitinimonas</taxon>
    </lineage>
</organism>
<keyword evidence="1" id="KW-0812">Transmembrane</keyword>
<dbReference type="Proteomes" id="UP001172778">
    <property type="component" value="Unassembled WGS sequence"/>
</dbReference>
<evidence type="ECO:0000256" key="1">
    <source>
        <dbReference type="SAM" id="Phobius"/>
    </source>
</evidence>